<organism evidence="1 2">
    <name type="scientific">Ensete ventricosum</name>
    <name type="common">Abyssinian banana</name>
    <name type="synonym">Musa ensete</name>
    <dbReference type="NCBI Taxonomy" id="4639"/>
    <lineage>
        <taxon>Eukaryota</taxon>
        <taxon>Viridiplantae</taxon>
        <taxon>Streptophyta</taxon>
        <taxon>Embryophyta</taxon>
        <taxon>Tracheophyta</taxon>
        <taxon>Spermatophyta</taxon>
        <taxon>Magnoliopsida</taxon>
        <taxon>Liliopsida</taxon>
        <taxon>Zingiberales</taxon>
        <taxon>Musaceae</taxon>
        <taxon>Ensete</taxon>
    </lineage>
</organism>
<dbReference type="AlphaFoldDB" id="A0A426Y1U3"/>
<proteinExistence type="predicted"/>
<protein>
    <submittedName>
        <fullName evidence="1">Uncharacterized protein</fullName>
    </submittedName>
</protein>
<comment type="caution">
    <text evidence="1">The sequence shown here is derived from an EMBL/GenBank/DDBJ whole genome shotgun (WGS) entry which is preliminary data.</text>
</comment>
<dbReference type="Proteomes" id="UP000287651">
    <property type="component" value="Unassembled WGS sequence"/>
</dbReference>
<evidence type="ECO:0000313" key="1">
    <source>
        <dbReference type="EMBL" id="RRT45674.1"/>
    </source>
</evidence>
<reference evidence="1 2" key="1">
    <citation type="journal article" date="2014" name="Agronomy (Basel)">
        <title>A Draft Genome Sequence for Ensete ventricosum, the Drought-Tolerant Tree Against Hunger.</title>
        <authorList>
            <person name="Harrison J."/>
            <person name="Moore K.A."/>
            <person name="Paszkiewicz K."/>
            <person name="Jones T."/>
            <person name="Grant M."/>
            <person name="Ambacheew D."/>
            <person name="Muzemil S."/>
            <person name="Studholme D.J."/>
        </authorList>
    </citation>
    <scope>NUCLEOTIDE SEQUENCE [LARGE SCALE GENOMIC DNA]</scope>
</reference>
<sequence>MYRLYRQLEKLVYVHYNMWLRLRCAKLDKEPEEPKIDPIDLQFYNEDSESNLECIEAMKNQGDPLLDEAGDP</sequence>
<evidence type="ECO:0000313" key="2">
    <source>
        <dbReference type="Proteomes" id="UP000287651"/>
    </source>
</evidence>
<gene>
    <name evidence="1" type="ORF">B296_00050642</name>
</gene>
<accession>A0A426Y1U3</accession>
<name>A0A426Y1U3_ENSVE</name>
<dbReference type="EMBL" id="AMZH03015680">
    <property type="protein sequence ID" value="RRT45674.1"/>
    <property type="molecule type" value="Genomic_DNA"/>
</dbReference>